<comment type="catalytic activity">
    <reaction evidence="17">
        <text>32-hydroxylanosterol + reduced [NADPH--hemoprotein reductase] + O2 = 32-oxolanosterol + oxidized [NADPH--hemoprotein reductase] + 2 H2O + H(+)</text>
        <dbReference type="Rhea" id="RHEA:75107"/>
        <dbReference type="Rhea" id="RHEA-COMP:11964"/>
        <dbReference type="Rhea" id="RHEA-COMP:11965"/>
        <dbReference type="ChEBI" id="CHEBI:15377"/>
        <dbReference type="ChEBI" id="CHEBI:15378"/>
        <dbReference type="ChEBI" id="CHEBI:15379"/>
        <dbReference type="ChEBI" id="CHEBI:57618"/>
        <dbReference type="ChEBI" id="CHEBI:58210"/>
        <dbReference type="ChEBI" id="CHEBI:166681"/>
        <dbReference type="ChEBI" id="CHEBI:166806"/>
    </reaction>
    <physiologicalReaction direction="left-to-right" evidence="17">
        <dbReference type="Rhea" id="RHEA:75108"/>
    </physiologicalReaction>
</comment>
<comment type="catalytic activity">
    <reaction evidence="18">
        <text>a 14alpha-hydroxymethyl steroid + reduced [NADPH--hemoprotein reductase] + O2 = a 14alpha-formyl steroid + oxidized [NADPH--hemoprotein reductase] + 2 H2O + H(+)</text>
        <dbReference type="Rhea" id="RHEA:68064"/>
        <dbReference type="Rhea" id="RHEA-COMP:11964"/>
        <dbReference type="Rhea" id="RHEA-COMP:11965"/>
        <dbReference type="ChEBI" id="CHEBI:15377"/>
        <dbReference type="ChEBI" id="CHEBI:15378"/>
        <dbReference type="ChEBI" id="CHEBI:15379"/>
        <dbReference type="ChEBI" id="CHEBI:57618"/>
        <dbReference type="ChEBI" id="CHEBI:58210"/>
        <dbReference type="ChEBI" id="CHEBI:176901"/>
        <dbReference type="ChEBI" id="CHEBI:176902"/>
    </reaction>
    <physiologicalReaction direction="left-to-right" evidence="18">
        <dbReference type="Rhea" id="RHEA:68065"/>
    </physiologicalReaction>
</comment>
<dbReference type="InterPro" id="IPR036396">
    <property type="entry name" value="Cyt_P450_sf"/>
</dbReference>
<keyword evidence="8 26" id="KW-0503">Monooxygenase</keyword>
<sequence length="527" mass="59902">MALSAYAVTAYELFCSLSLLSKVLVVVGVPFVYNLVWQFVYSLRKDRVPLVFHWIPWFGSAVPYGMQPYEFFEACRLKYGDVFAFMMLGRVMTVYLGPKGHEFVLNSKLSDVSAEDAYAHLTTPVFGKGVIYDCPNHRLMDQKKFTKTALTKDLFRRYVPRIQEEVLDYFKTSSDFSMTERNSGVANVMKTQPEMTILTASKSLMGDDMRARFDTSFAQLYADLDKGFTPMNFVFPHLPLPSYRRRDEAQQKISATYMSLINDRRKTGDIVADRDLIDSLMLSSTYKDGVKMTDQEIANLLIGVLMGGQHTSAATSAWFLLHLAEKPELQEELYTEVLKVLANKGGSITDLTYEDLQEMPLINNTIKETLRMHMPIHSIFRKVMKNLVVPNTLYVVPKGHYVLVSPGYTHTSDRWFPNPNSFDPHRWDADDSAAAEAEKDDGIDYGFGKVTKGVSSPYLPFGGGRHRCIGEQFAYVQLGTILSTFVYSIKWLYAKGRHLPPVDYQSMVTLPEAPAEIVWEKRETCTL</sequence>
<proteinExistence type="inferred from homology"/>
<dbReference type="GO" id="GO:0008398">
    <property type="term" value="F:sterol 14-demethylase activity"/>
    <property type="evidence" value="ECO:0007669"/>
    <property type="project" value="UniProtKB-EC"/>
</dbReference>
<evidence type="ECO:0000256" key="20">
    <source>
        <dbReference type="ARBA" id="ARBA00047702"/>
    </source>
</evidence>
<comment type="similarity">
    <text evidence="3 26">Belongs to the cytochrome P450 family.</text>
</comment>
<keyword evidence="6 26" id="KW-0560">Oxidoreductase</keyword>
<evidence type="ECO:0000256" key="6">
    <source>
        <dbReference type="ARBA" id="ARBA00023002"/>
    </source>
</evidence>
<evidence type="ECO:0000256" key="22">
    <source>
        <dbReference type="ARBA" id="ARBA00048866"/>
    </source>
</evidence>
<keyword evidence="29" id="KW-1185">Reference proteome</keyword>
<evidence type="ECO:0000256" key="5">
    <source>
        <dbReference type="ARBA" id="ARBA00022723"/>
    </source>
</evidence>
<dbReference type="CDD" id="cd11042">
    <property type="entry name" value="CYP51-like"/>
    <property type="match status" value="1"/>
</dbReference>
<dbReference type="InterPro" id="IPR001128">
    <property type="entry name" value="Cyt_P450"/>
</dbReference>
<evidence type="ECO:0000256" key="16">
    <source>
        <dbReference type="ARBA" id="ARBA00043156"/>
    </source>
</evidence>
<evidence type="ECO:0000256" key="10">
    <source>
        <dbReference type="ARBA" id="ARBA00037887"/>
    </source>
</evidence>
<dbReference type="GO" id="GO:0006696">
    <property type="term" value="P:ergosterol biosynthetic process"/>
    <property type="evidence" value="ECO:0007669"/>
    <property type="project" value="UniProtKB-ARBA"/>
</dbReference>
<dbReference type="FunFam" id="1.10.630.10:FF:000033">
    <property type="entry name" value="14-alpha sterol demethylase"/>
    <property type="match status" value="1"/>
</dbReference>
<evidence type="ECO:0000256" key="13">
    <source>
        <dbReference type="ARBA" id="ARBA00042513"/>
    </source>
</evidence>
<dbReference type="AlphaFoldDB" id="A0A1L0C0D7"/>
<dbReference type="EMBL" id="LT635761">
    <property type="protein sequence ID" value="SGZ57049.1"/>
    <property type="molecule type" value="Genomic_DNA"/>
</dbReference>
<comment type="catalytic activity">
    <reaction evidence="22">
        <text>a 14alpha-methyl steroid + reduced [NADPH--hemoprotein reductase] + O2 = a 14alpha-hydroxymethyl steroid + oxidized [NADPH--hemoprotein reductase] + H2O + H(+)</text>
        <dbReference type="Rhea" id="RHEA:68060"/>
        <dbReference type="Rhea" id="RHEA-COMP:11964"/>
        <dbReference type="Rhea" id="RHEA-COMP:11965"/>
        <dbReference type="ChEBI" id="CHEBI:15377"/>
        <dbReference type="ChEBI" id="CHEBI:15378"/>
        <dbReference type="ChEBI" id="CHEBI:15379"/>
        <dbReference type="ChEBI" id="CHEBI:57618"/>
        <dbReference type="ChEBI" id="CHEBI:58210"/>
        <dbReference type="ChEBI" id="CHEBI:138029"/>
        <dbReference type="ChEBI" id="CHEBI:176901"/>
    </reaction>
    <physiologicalReaction direction="left-to-right" evidence="22">
        <dbReference type="Rhea" id="RHEA:68061"/>
    </physiologicalReaction>
</comment>
<dbReference type="STRING" id="45354.A0A1L0C0D7"/>
<dbReference type="InterPro" id="IPR002403">
    <property type="entry name" value="Cyt_P450_E_grp-IV"/>
</dbReference>
<dbReference type="GO" id="GO:0016020">
    <property type="term" value="C:membrane"/>
    <property type="evidence" value="ECO:0007669"/>
    <property type="project" value="UniProtKB-SubCell"/>
</dbReference>
<evidence type="ECO:0000256" key="4">
    <source>
        <dbReference type="ARBA" id="ARBA00022617"/>
    </source>
</evidence>
<dbReference type="PANTHER" id="PTHR24304:SF2">
    <property type="entry name" value="24-HYDROXYCHOLESTEROL 7-ALPHA-HYDROXYLASE"/>
    <property type="match status" value="1"/>
</dbReference>
<evidence type="ECO:0000256" key="15">
    <source>
        <dbReference type="ARBA" id="ARBA00043106"/>
    </source>
</evidence>
<comment type="catalytic activity">
    <reaction evidence="19">
        <text>lanosterol + 3 reduced [NADPH--hemoprotein reductase] + 3 O2 = 4,4-dimethyl-5alpha-cholesta-8,14,24-trien-3beta-ol + formate + 3 oxidized [NADPH--hemoprotein reductase] + 4 H2O + 4 H(+)</text>
        <dbReference type="Rhea" id="RHEA:25286"/>
        <dbReference type="Rhea" id="RHEA-COMP:11964"/>
        <dbReference type="Rhea" id="RHEA-COMP:11965"/>
        <dbReference type="ChEBI" id="CHEBI:15377"/>
        <dbReference type="ChEBI" id="CHEBI:15378"/>
        <dbReference type="ChEBI" id="CHEBI:15379"/>
        <dbReference type="ChEBI" id="CHEBI:15740"/>
        <dbReference type="ChEBI" id="CHEBI:16521"/>
        <dbReference type="ChEBI" id="CHEBI:17813"/>
        <dbReference type="ChEBI" id="CHEBI:57618"/>
        <dbReference type="ChEBI" id="CHEBI:58210"/>
        <dbReference type="EC" id="1.14.14.154"/>
    </reaction>
    <physiologicalReaction direction="left-to-right" evidence="19">
        <dbReference type="Rhea" id="RHEA:25287"/>
    </physiologicalReaction>
</comment>
<feature type="binding site" description="axial binding residue" evidence="25">
    <location>
        <position position="468"/>
    </location>
    <ligand>
        <name>heme</name>
        <dbReference type="ChEBI" id="CHEBI:30413"/>
    </ligand>
    <ligandPart>
        <name>Fe</name>
        <dbReference type="ChEBI" id="CHEBI:18248"/>
    </ligandPart>
</feature>
<keyword evidence="27" id="KW-0812">Transmembrane</keyword>
<evidence type="ECO:0000256" key="3">
    <source>
        <dbReference type="ARBA" id="ARBA00010617"/>
    </source>
</evidence>
<dbReference type="Pfam" id="PF00067">
    <property type="entry name" value="p450"/>
    <property type="match status" value="1"/>
</dbReference>
<evidence type="ECO:0000256" key="25">
    <source>
        <dbReference type="PIRSR" id="PIRSR602403-1"/>
    </source>
</evidence>
<keyword evidence="7 25" id="KW-0408">Iron</keyword>
<evidence type="ECO:0000256" key="8">
    <source>
        <dbReference type="ARBA" id="ARBA00023033"/>
    </source>
</evidence>
<gene>
    <name evidence="28" type="ORF">SAMEA4029010_CIC11G00000000984</name>
</gene>
<evidence type="ECO:0000256" key="21">
    <source>
        <dbReference type="ARBA" id="ARBA00048479"/>
    </source>
</evidence>
<evidence type="ECO:0000256" key="14">
    <source>
        <dbReference type="ARBA" id="ARBA00042983"/>
    </source>
</evidence>
<evidence type="ECO:0000256" key="7">
    <source>
        <dbReference type="ARBA" id="ARBA00023004"/>
    </source>
</evidence>
<comment type="catalytic activity">
    <reaction evidence="20">
        <text>a 14alpha-methyl steroid + 3 reduced [NADPH--hemoprotein reductase] + 3 O2 = a Delta(14) steroid + formate + 3 oxidized [NADPH--hemoprotein reductase] + 4 H2O + 4 H(+)</text>
        <dbReference type="Rhea" id="RHEA:54028"/>
        <dbReference type="Rhea" id="RHEA-COMP:11964"/>
        <dbReference type="Rhea" id="RHEA-COMP:11965"/>
        <dbReference type="ChEBI" id="CHEBI:15377"/>
        <dbReference type="ChEBI" id="CHEBI:15378"/>
        <dbReference type="ChEBI" id="CHEBI:15379"/>
        <dbReference type="ChEBI" id="CHEBI:15740"/>
        <dbReference type="ChEBI" id="CHEBI:57618"/>
        <dbReference type="ChEBI" id="CHEBI:58210"/>
        <dbReference type="ChEBI" id="CHEBI:138029"/>
        <dbReference type="ChEBI" id="CHEBI:138031"/>
        <dbReference type="EC" id="1.14.14.154"/>
    </reaction>
    <physiologicalReaction direction="left-to-right" evidence="20">
        <dbReference type="Rhea" id="RHEA:54029"/>
    </physiologicalReaction>
</comment>
<comment type="catalytic activity">
    <reaction evidence="21">
        <text>32-oxolanosterol + reduced [NADPH--hemoprotein reductase] + O2 = 4,4-dimethyl-5alpha-cholesta-8,14,24-trien-3beta-ol + formate + oxidized [NADPH--hemoprotein reductase] + H2O + 2 H(+)</text>
        <dbReference type="Rhea" id="RHEA:75111"/>
        <dbReference type="Rhea" id="RHEA-COMP:11964"/>
        <dbReference type="Rhea" id="RHEA-COMP:11965"/>
        <dbReference type="ChEBI" id="CHEBI:15377"/>
        <dbReference type="ChEBI" id="CHEBI:15378"/>
        <dbReference type="ChEBI" id="CHEBI:15379"/>
        <dbReference type="ChEBI" id="CHEBI:15740"/>
        <dbReference type="ChEBI" id="CHEBI:17813"/>
        <dbReference type="ChEBI" id="CHEBI:57618"/>
        <dbReference type="ChEBI" id="CHEBI:58210"/>
        <dbReference type="ChEBI" id="CHEBI:166681"/>
    </reaction>
    <physiologicalReaction direction="left-to-right" evidence="21">
        <dbReference type="Rhea" id="RHEA:75112"/>
    </physiologicalReaction>
</comment>
<comment type="catalytic activity">
    <reaction evidence="23">
        <text>lanosterol + reduced [NADPH--hemoprotein reductase] + O2 = 32-hydroxylanosterol + oxidized [NADPH--hemoprotein reductase] + H2O + H(+)</text>
        <dbReference type="Rhea" id="RHEA:75103"/>
        <dbReference type="Rhea" id="RHEA-COMP:11964"/>
        <dbReference type="Rhea" id="RHEA-COMP:11965"/>
        <dbReference type="ChEBI" id="CHEBI:15377"/>
        <dbReference type="ChEBI" id="CHEBI:15378"/>
        <dbReference type="ChEBI" id="CHEBI:15379"/>
        <dbReference type="ChEBI" id="CHEBI:16521"/>
        <dbReference type="ChEBI" id="CHEBI:57618"/>
        <dbReference type="ChEBI" id="CHEBI:58210"/>
        <dbReference type="ChEBI" id="CHEBI:166806"/>
    </reaction>
    <physiologicalReaction direction="left-to-right" evidence="23">
        <dbReference type="Rhea" id="RHEA:75104"/>
    </physiologicalReaction>
</comment>
<dbReference type="InterPro" id="IPR017972">
    <property type="entry name" value="Cyt_P450_CS"/>
</dbReference>
<evidence type="ECO:0000256" key="17">
    <source>
        <dbReference type="ARBA" id="ARBA00047379"/>
    </source>
</evidence>
<dbReference type="PANTHER" id="PTHR24304">
    <property type="entry name" value="CYTOCHROME P450 FAMILY 7"/>
    <property type="match status" value="1"/>
</dbReference>
<feature type="transmembrane region" description="Helical" evidence="27">
    <location>
        <begin position="48"/>
        <end position="66"/>
    </location>
</feature>
<dbReference type="PRINTS" id="PR00465">
    <property type="entry name" value="EP450IV"/>
</dbReference>
<dbReference type="EC" id="1.14.14.154" evidence="11"/>
<dbReference type="InterPro" id="IPR050529">
    <property type="entry name" value="CYP450_sterol_14alpha_dmase"/>
</dbReference>
<evidence type="ECO:0000313" key="29">
    <source>
        <dbReference type="Proteomes" id="UP000182334"/>
    </source>
</evidence>
<comment type="cofactor">
    <cofactor evidence="1 25">
        <name>heme</name>
        <dbReference type="ChEBI" id="CHEBI:30413"/>
    </cofactor>
</comment>
<organism evidence="28 29">
    <name type="scientific">Sungouiella intermedia</name>
    <dbReference type="NCBI Taxonomy" id="45354"/>
    <lineage>
        <taxon>Eukaryota</taxon>
        <taxon>Fungi</taxon>
        <taxon>Dikarya</taxon>
        <taxon>Ascomycota</taxon>
        <taxon>Saccharomycotina</taxon>
        <taxon>Pichiomycetes</taxon>
        <taxon>Metschnikowiaceae</taxon>
        <taxon>Sungouiella</taxon>
    </lineage>
</organism>
<dbReference type="PROSITE" id="PS00086">
    <property type="entry name" value="CYTOCHROME_P450"/>
    <property type="match status" value="1"/>
</dbReference>
<keyword evidence="5 25" id="KW-0479">Metal-binding</keyword>
<dbReference type="SUPFAM" id="SSF48264">
    <property type="entry name" value="Cytochrome P450"/>
    <property type="match status" value="1"/>
</dbReference>
<evidence type="ECO:0000256" key="12">
    <source>
        <dbReference type="ARBA" id="ARBA00041158"/>
    </source>
</evidence>
<dbReference type="Proteomes" id="UP000182334">
    <property type="component" value="Chromosome VI"/>
</dbReference>
<evidence type="ECO:0000256" key="23">
    <source>
        <dbReference type="ARBA" id="ARBA00049163"/>
    </source>
</evidence>
<keyword evidence="4 25" id="KW-0349">Heme</keyword>
<dbReference type="GO" id="GO:0005506">
    <property type="term" value="F:iron ion binding"/>
    <property type="evidence" value="ECO:0007669"/>
    <property type="project" value="InterPro"/>
</dbReference>
<reference evidence="28 29" key="1">
    <citation type="submission" date="2016-10" db="EMBL/GenBank/DDBJ databases">
        <authorList>
            <person name="de Groot N.N."/>
        </authorList>
    </citation>
    <scope>NUCLEOTIDE SEQUENCE [LARGE SCALE GENOMIC DNA]</scope>
    <source>
        <strain evidence="28 29">CBS 141442</strain>
    </source>
</reference>
<dbReference type="PRINTS" id="PR00385">
    <property type="entry name" value="P450"/>
</dbReference>
<dbReference type="OrthoDB" id="1055148at2759"/>
<evidence type="ECO:0000313" key="28">
    <source>
        <dbReference type="EMBL" id="SGZ57049.1"/>
    </source>
</evidence>
<accession>A0A1L0C0D7</accession>
<keyword evidence="27" id="KW-1133">Transmembrane helix</keyword>
<keyword evidence="9 27" id="KW-0472">Membrane</keyword>
<evidence type="ECO:0000256" key="19">
    <source>
        <dbReference type="ARBA" id="ARBA00047670"/>
    </source>
</evidence>
<evidence type="ECO:0000256" key="9">
    <source>
        <dbReference type="ARBA" id="ARBA00023136"/>
    </source>
</evidence>
<evidence type="ECO:0000256" key="11">
    <source>
        <dbReference type="ARBA" id="ARBA00038974"/>
    </source>
</evidence>
<dbReference type="Gene3D" id="1.10.630.10">
    <property type="entry name" value="Cytochrome P450"/>
    <property type="match status" value="1"/>
</dbReference>
<evidence type="ECO:0000256" key="18">
    <source>
        <dbReference type="ARBA" id="ARBA00047587"/>
    </source>
</evidence>
<name>A0A1L0C0D7_9ASCO</name>
<feature type="transmembrane region" description="Helical" evidence="27">
    <location>
        <begin position="20"/>
        <end position="41"/>
    </location>
</feature>
<evidence type="ECO:0000256" key="2">
    <source>
        <dbReference type="ARBA" id="ARBA00004370"/>
    </source>
</evidence>
<comment type="subcellular location">
    <subcellularLocation>
        <location evidence="2">Membrane</location>
    </subcellularLocation>
</comment>
<comment type="pathway">
    <text evidence="10">Steroid biosynthesis; zymosterol biosynthesis; zymosterol from lanosterol: step 1/6.</text>
</comment>
<evidence type="ECO:0000256" key="27">
    <source>
        <dbReference type="SAM" id="Phobius"/>
    </source>
</evidence>
<evidence type="ECO:0000256" key="26">
    <source>
        <dbReference type="RuleBase" id="RU000461"/>
    </source>
</evidence>
<dbReference type="GO" id="GO:0020037">
    <property type="term" value="F:heme binding"/>
    <property type="evidence" value="ECO:0007669"/>
    <property type="project" value="InterPro"/>
</dbReference>
<comment type="catalytic activity">
    <reaction evidence="24">
        <text>a 14alpha-formyl steroid + reduced [NADPH--hemoprotein reductase] + O2 = a Delta(14) steroid + formate + oxidized [NADPH--hemoprotein reductase] + H2O + 2 H(+)</text>
        <dbReference type="Rhea" id="RHEA:68068"/>
        <dbReference type="Rhea" id="RHEA-COMP:11964"/>
        <dbReference type="Rhea" id="RHEA-COMP:11965"/>
        <dbReference type="ChEBI" id="CHEBI:15377"/>
        <dbReference type="ChEBI" id="CHEBI:15378"/>
        <dbReference type="ChEBI" id="CHEBI:15379"/>
        <dbReference type="ChEBI" id="CHEBI:15740"/>
        <dbReference type="ChEBI" id="CHEBI:57618"/>
        <dbReference type="ChEBI" id="CHEBI:58210"/>
        <dbReference type="ChEBI" id="CHEBI:138031"/>
        <dbReference type="ChEBI" id="CHEBI:176902"/>
    </reaction>
    <physiologicalReaction direction="left-to-right" evidence="24">
        <dbReference type="Rhea" id="RHEA:68069"/>
    </physiologicalReaction>
</comment>
<protein>
    <recommendedName>
        <fullName evidence="12">Lanosterol 14-alpha demethylase</fullName>
        <ecNumber evidence="11">1.14.14.154</ecNumber>
    </recommendedName>
    <alternativeName>
        <fullName evidence="14">Cytochrome P450 51</fullName>
    </alternativeName>
    <alternativeName>
        <fullName evidence="16">Cytochrome P450-14DM</fullName>
    </alternativeName>
    <alternativeName>
        <fullName evidence="13">Cytochrome P450-LIA1</fullName>
    </alternativeName>
    <alternativeName>
        <fullName evidence="15">Sterol 14-alpha demethylase</fullName>
    </alternativeName>
</protein>
<evidence type="ECO:0000256" key="24">
    <source>
        <dbReference type="ARBA" id="ARBA00049450"/>
    </source>
</evidence>
<evidence type="ECO:0000256" key="1">
    <source>
        <dbReference type="ARBA" id="ARBA00001971"/>
    </source>
</evidence>